<dbReference type="NCBIfam" id="NF003766">
    <property type="entry name" value="PRK05362.1"/>
    <property type="match status" value="1"/>
</dbReference>
<dbReference type="GO" id="GO:0006018">
    <property type="term" value="P:2-deoxyribose 1-phosphate catabolic process"/>
    <property type="evidence" value="ECO:0007669"/>
    <property type="project" value="UniProtKB-UniRule"/>
</dbReference>
<comment type="catalytic activity">
    <reaction evidence="6">
        <text>2-deoxy-alpha-D-ribose 1-phosphate = 2-deoxy-D-ribose 5-phosphate</text>
        <dbReference type="Rhea" id="RHEA:27658"/>
        <dbReference type="ChEBI" id="CHEBI:57259"/>
        <dbReference type="ChEBI" id="CHEBI:62877"/>
        <dbReference type="EC" id="5.4.2.7"/>
    </reaction>
</comment>
<feature type="domain" description="Metalloenzyme" evidence="8">
    <location>
        <begin position="3"/>
        <end position="402"/>
    </location>
</feature>
<feature type="binding site" evidence="6">
    <location>
        <position position="310"/>
    </location>
    <ligand>
        <name>Mn(2+)</name>
        <dbReference type="ChEBI" id="CHEBI:29035"/>
        <label>2</label>
    </ligand>
</feature>
<dbReference type="AlphaFoldDB" id="A0A285PH06"/>
<evidence type="ECO:0000256" key="3">
    <source>
        <dbReference type="ARBA" id="ARBA00022723"/>
    </source>
</evidence>
<dbReference type="FunFam" id="3.30.70.1250:FF:000001">
    <property type="entry name" value="Phosphopentomutase"/>
    <property type="match status" value="1"/>
</dbReference>
<dbReference type="PIRSF" id="PIRSF001491">
    <property type="entry name" value="Ppentomutase"/>
    <property type="match status" value="1"/>
</dbReference>
<dbReference type="PANTHER" id="PTHR21110">
    <property type="entry name" value="PHOSPHOPENTOMUTASE"/>
    <property type="match status" value="1"/>
</dbReference>
<feature type="binding site" evidence="6">
    <location>
        <position position="315"/>
    </location>
    <ligand>
        <name>Mn(2+)</name>
        <dbReference type="ChEBI" id="CHEBI:29035"/>
        <label>2</label>
    </ligand>
</feature>
<dbReference type="GO" id="GO:0005829">
    <property type="term" value="C:cytosol"/>
    <property type="evidence" value="ECO:0007669"/>
    <property type="project" value="TreeGrafter"/>
</dbReference>
<comment type="catalytic activity">
    <reaction evidence="6">
        <text>alpha-D-ribose 1-phosphate = D-ribose 5-phosphate</text>
        <dbReference type="Rhea" id="RHEA:18793"/>
        <dbReference type="ChEBI" id="CHEBI:57720"/>
        <dbReference type="ChEBI" id="CHEBI:78346"/>
        <dbReference type="EC" id="5.4.2.7"/>
    </reaction>
</comment>
<gene>
    <name evidence="6" type="primary">deoB</name>
    <name evidence="9" type="ORF">SAMN06265368_3808</name>
</gene>
<dbReference type="Proteomes" id="UP000219439">
    <property type="component" value="Unassembled WGS sequence"/>
</dbReference>
<evidence type="ECO:0000313" key="9">
    <source>
        <dbReference type="EMBL" id="SNZ20698.1"/>
    </source>
</evidence>
<dbReference type="InterPro" id="IPR017850">
    <property type="entry name" value="Alkaline_phosphatase_core_sf"/>
</dbReference>
<dbReference type="NCBIfam" id="TIGR01696">
    <property type="entry name" value="deoB"/>
    <property type="match status" value="1"/>
</dbReference>
<reference evidence="9 10" key="1">
    <citation type="submission" date="2017-09" db="EMBL/GenBank/DDBJ databases">
        <authorList>
            <person name="Ehlers B."/>
            <person name="Leendertz F.H."/>
        </authorList>
    </citation>
    <scope>NUCLEOTIDE SEQUENCE [LARGE SCALE GENOMIC DNA]</scope>
    <source>
        <strain evidence="9 10">DSM 18289</strain>
    </source>
</reference>
<comment type="pathway">
    <text evidence="6">Carbohydrate degradation; 2-deoxy-D-ribose 1-phosphate degradation; D-glyceraldehyde 3-phosphate and acetaldehyde from 2-deoxy-alpha-D-ribose 1-phosphate: step 1/2.</text>
</comment>
<dbReference type="SUPFAM" id="SSF143856">
    <property type="entry name" value="DeoB insert domain-like"/>
    <property type="match status" value="1"/>
</dbReference>
<dbReference type="Pfam" id="PF01676">
    <property type="entry name" value="Metalloenzyme"/>
    <property type="match status" value="1"/>
</dbReference>
<evidence type="ECO:0000256" key="1">
    <source>
        <dbReference type="ARBA" id="ARBA00010373"/>
    </source>
</evidence>
<dbReference type="UniPathway" id="UPA00087">
    <property type="reaction ID" value="UER00173"/>
</dbReference>
<dbReference type="GO" id="GO:0008973">
    <property type="term" value="F:phosphopentomutase activity"/>
    <property type="evidence" value="ECO:0007669"/>
    <property type="project" value="UniProtKB-UniRule"/>
</dbReference>
<dbReference type="GO" id="GO:0030145">
    <property type="term" value="F:manganese ion binding"/>
    <property type="evidence" value="ECO:0007669"/>
    <property type="project" value="UniProtKB-UniRule"/>
</dbReference>
<feature type="binding site" evidence="6">
    <location>
        <position position="10"/>
    </location>
    <ligand>
        <name>Mn(2+)</name>
        <dbReference type="ChEBI" id="CHEBI:29035"/>
        <label>1</label>
    </ligand>
</feature>
<feature type="binding site" evidence="6">
    <location>
        <position position="352"/>
    </location>
    <ligand>
        <name>Mn(2+)</name>
        <dbReference type="ChEBI" id="CHEBI:29035"/>
        <label>1</label>
    </ligand>
</feature>
<keyword evidence="4 6" id="KW-0464">Manganese</keyword>
<organism evidence="9 10">
    <name type="scientific">Cohaesibacter gelatinilyticus</name>
    <dbReference type="NCBI Taxonomy" id="372072"/>
    <lineage>
        <taxon>Bacteria</taxon>
        <taxon>Pseudomonadati</taxon>
        <taxon>Pseudomonadota</taxon>
        <taxon>Alphaproteobacteria</taxon>
        <taxon>Hyphomicrobiales</taxon>
        <taxon>Cohaesibacteraceae</taxon>
    </lineage>
</organism>
<dbReference type="GO" id="GO:0000287">
    <property type="term" value="F:magnesium ion binding"/>
    <property type="evidence" value="ECO:0007669"/>
    <property type="project" value="UniProtKB-UniRule"/>
</dbReference>
<evidence type="ECO:0000256" key="4">
    <source>
        <dbReference type="ARBA" id="ARBA00023211"/>
    </source>
</evidence>
<dbReference type="EMBL" id="OBEL01000005">
    <property type="protein sequence ID" value="SNZ20698.1"/>
    <property type="molecule type" value="Genomic_DNA"/>
</dbReference>
<comment type="function">
    <text evidence="6">Isomerase that catalyzes the conversion of deoxy-ribose 1-phosphate (dRib-1-P) and ribose 1-phosphate (Rib-1-P) to deoxy-ribose 5-phosphate (dRib-5-P) and ribose 5-phosphate (Rib-5-P), respectively.</text>
</comment>
<dbReference type="GO" id="GO:0043094">
    <property type="term" value="P:metabolic compound salvage"/>
    <property type="evidence" value="ECO:0007669"/>
    <property type="project" value="UniProtKB-UniRule"/>
</dbReference>
<dbReference type="PANTHER" id="PTHR21110:SF0">
    <property type="entry name" value="PHOSPHOPENTOMUTASE"/>
    <property type="match status" value="1"/>
</dbReference>
<dbReference type="CDD" id="cd16009">
    <property type="entry name" value="PPM"/>
    <property type="match status" value="1"/>
</dbReference>
<name>A0A285PH06_9HYPH</name>
<feature type="binding site" evidence="6">
    <location>
        <position position="363"/>
    </location>
    <ligand>
        <name>Mn(2+)</name>
        <dbReference type="ChEBI" id="CHEBI:29035"/>
        <label>2</label>
    </ligand>
</feature>
<dbReference type="InterPro" id="IPR006124">
    <property type="entry name" value="Metalloenzyme"/>
</dbReference>
<sequence length="413" mass="44646">MARAFLLVLDSFGIGGAADAAQYGDPNHPDTGSNTLGHIATACAKGDGDKDELRSGPLQIPNMDRYGLGLVAEKACGERPANLNHGDEIDGLCANASEISKGKDTPSGHWEIAGVPVPFDWGYFPETEPTFPPEMTKAFLEKTGLPGILGDKHASGTIVINELGEEHIRTGMPICYTSADSVYQIAAHEEHFGLDRLYEICEAAYELVQPYNIGRVIARPFIGDSPANFERTGNRRDFSVLPPEPTLLDRANEAGREVISVGKISDIFAHQGVTRKIKATGNPNIFDATLQAIEMAKDGDLVFSNLVDFDMHYGHRRDVPGYAAALEYFDKRIPELEAVLRDGDMVILTADHGCDPTWPGTDHTREQVPVMMFGPGIKARYAGSRATFADIGETVADHLGLAPGKHGTSFLNA</sequence>
<proteinExistence type="inferred from homology"/>
<evidence type="ECO:0000313" key="10">
    <source>
        <dbReference type="Proteomes" id="UP000219439"/>
    </source>
</evidence>
<feature type="binding site" evidence="6">
    <location>
        <position position="351"/>
    </location>
    <ligand>
        <name>Mn(2+)</name>
        <dbReference type="ChEBI" id="CHEBI:29035"/>
        <label>1</label>
    </ligand>
</feature>
<dbReference type="HAMAP" id="MF_00740">
    <property type="entry name" value="Phosphopentomut"/>
    <property type="match status" value="1"/>
</dbReference>
<evidence type="ECO:0000256" key="7">
    <source>
        <dbReference type="NCBIfam" id="TIGR01696"/>
    </source>
</evidence>
<keyword evidence="2 6" id="KW-0963">Cytoplasm</keyword>
<evidence type="ECO:0000256" key="2">
    <source>
        <dbReference type="ARBA" id="ARBA00022490"/>
    </source>
</evidence>
<dbReference type="Gene3D" id="3.30.70.1250">
    <property type="entry name" value="Phosphopentomutase"/>
    <property type="match status" value="1"/>
</dbReference>
<dbReference type="InterPro" id="IPR010045">
    <property type="entry name" value="DeoB"/>
</dbReference>
<dbReference type="EC" id="5.4.2.7" evidence="6 7"/>
<dbReference type="Gene3D" id="3.40.720.10">
    <property type="entry name" value="Alkaline Phosphatase, subunit A"/>
    <property type="match status" value="1"/>
</dbReference>
<evidence type="ECO:0000256" key="6">
    <source>
        <dbReference type="HAMAP-Rule" id="MF_00740"/>
    </source>
</evidence>
<dbReference type="OrthoDB" id="9769930at2"/>
<keyword evidence="3 6" id="KW-0479">Metal-binding</keyword>
<keyword evidence="5 6" id="KW-0413">Isomerase</keyword>
<comment type="similarity">
    <text evidence="1 6">Belongs to the phosphopentomutase family.</text>
</comment>
<dbReference type="SUPFAM" id="SSF53649">
    <property type="entry name" value="Alkaline phosphatase-like"/>
    <property type="match status" value="1"/>
</dbReference>
<keyword evidence="10" id="KW-1185">Reference proteome</keyword>
<dbReference type="GO" id="GO:0009117">
    <property type="term" value="P:nucleotide metabolic process"/>
    <property type="evidence" value="ECO:0007669"/>
    <property type="project" value="UniProtKB-UniRule"/>
</dbReference>
<dbReference type="RefSeq" id="WP_097155058.1">
    <property type="nucleotide sequence ID" value="NZ_OBEL01000005.1"/>
</dbReference>
<comment type="cofactor">
    <cofactor evidence="6">
        <name>Mn(2+)</name>
        <dbReference type="ChEBI" id="CHEBI:29035"/>
    </cofactor>
    <text evidence="6">Binds 2 manganese ions.</text>
</comment>
<protein>
    <recommendedName>
        <fullName evidence="6 7">Phosphopentomutase</fullName>
        <ecNumber evidence="6 7">5.4.2.7</ecNumber>
    </recommendedName>
    <alternativeName>
        <fullName evidence="6">Phosphodeoxyribomutase</fullName>
    </alternativeName>
</protein>
<dbReference type="InterPro" id="IPR024052">
    <property type="entry name" value="Phosphopentomutase_DeoB_cap_sf"/>
</dbReference>
<comment type="subcellular location">
    <subcellularLocation>
        <location evidence="6">Cytoplasm</location>
    </subcellularLocation>
</comment>
<evidence type="ECO:0000256" key="5">
    <source>
        <dbReference type="ARBA" id="ARBA00023235"/>
    </source>
</evidence>
<dbReference type="GO" id="GO:0006015">
    <property type="term" value="P:5-phosphoribose 1-diphosphate biosynthetic process"/>
    <property type="evidence" value="ECO:0007669"/>
    <property type="project" value="UniProtKB-UniPathway"/>
</dbReference>
<evidence type="ECO:0000259" key="8">
    <source>
        <dbReference type="Pfam" id="PF01676"/>
    </source>
</evidence>
<accession>A0A285PH06</accession>